<dbReference type="AlphaFoldDB" id="A0A2P8G7Y8"/>
<dbReference type="Proteomes" id="UP000241964">
    <property type="component" value="Unassembled WGS sequence"/>
</dbReference>
<feature type="region of interest" description="Disordered" evidence="1">
    <location>
        <begin position="41"/>
        <end position="70"/>
    </location>
</feature>
<dbReference type="RefSeq" id="WP_106594997.1">
    <property type="nucleotide sequence ID" value="NZ_PYAS01000004.1"/>
</dbReference>
<gene>
    <name evidence="3" type="ORF">CLV60_10419</name>
</gene>
<keyword evidence="4" id="KW-1185">Reference proteome</keyword>
<dbReference type="EMBL" id="PYAS01000004">
    <property type="protein sequence ID" value="PSL30077.1"/>
    <property type="molecule type" value="Genomic_DNA"/>
</dbReference>
<feature type="compositionally biased region" description="Basic and acidic residues" evidence="1">
    <location>
        <begin position="44"/>
        <end position="57"/>
    </location>
</feature>
<feature type="compositionally biased region" description="Low complexity" evidence="1">
    <location>
        <begin position="61"/>
        <end position="70"/>
    </location>
</feature>
<protein>
    <submittedName>
        <fullName evidence="3">Excisionase family DNA binding protein</fullName>
    </submittedName>
</protein>
<evidence type="ECO:0000256" key="1">
    <source>
        <dbReference type="SAM" id="MobiDB-lite"/>
    </source>
</evidence>
<organism evidence="3 4">
    <name type="scientific">Dyadobacter jiangsuensis</name>
    <dbReference type="NCBI Taxonomy" id="1591085"/>
    <lineage>
        <taxon>Bacteria</taxon>
        <taxon>Pseudomonadati</taxon>
        <taxon>Bacteroidota</taxon>
        <taxon>Cytophagia</taxon>
        <taxon>Cytophagales</taxon>
        <taxon>Spirosomataceae</taxon>
        <taxon>Dyadobacter</taxon>
    </lineage>
</organism>
<sequence>MSSSIETVRICQECNKRFTARTTQTRFCCLKCNRRNYKKRVRQGKVERSEKETVERRKVSKGTTSTGDTSTKSYLSVQDTCSLLTISRTTLWRLISDRKIESVKLGRRIVISRSSIDVLKNAVRQARFNINEVVASKAVLPSVTRSLSRLMNIISAHQTATVTLNDVSGWHRHLSEIVAELEAFCTSNGLDIG</sequence>
<evidence type="ECO:0000313" key="4">
    <source>
        <dbReference type="Proteomes" id="UP000241964"/>
    </source>
</evidence>
<dbReference type="GO" id="GO:0003677">
    <property type="term" value="F:DNA binding"/>
    <property type="evidence" value="ECO:0007669"/>
    <property type="project" value="InterPro"/>
</dbReference>
<name>A0A2P8G7Y8_9BACT</name>
<dbReference type="OrthoDB" id="1003442at2"/>
<reference evidence="3 4" key="1">
    <citation type="submission" date="2018-03" db="EMBL/GenBank/DDBJ databases">
        <title>Genomic Encyclopedia of Archaeal and Bacterial Type Strains, Phase II (KMG-II): from individual species to whole genera.</title>
        <authorList>
            <person name="Goeker M."/>
        </authorList>
    </citation>
    <scope>NUCLEOTIDE SEQUENCE [LARGE SCALE GENOMIC DNA]</scope>
    <source>
        <strain evidence="3 4">DSM 29057</strain>
    </source>
</reference>
<evidence type="ECO:0000313" key="3">
    <source>
        <dbReference type="EMBL" id="PSL30077.1"/>
    </source>
</evidence>
<comment type="caution">
    <text evidence="3">The sequence shown here is derived from an EMBL/GenBank/DDBJ whole genome shotgun (WGS) entry which is preliminary data.</text>
</comment>
<dbReference type="Pfam" id="PF12728">
    <property type="entry name" value="HTH_17"/>
    <property type="match status" value="1"/>
</dbReference>
<feature type="domain" description="Helix-turn-helix" evidence="2">
    <location>
        <begin position="74"/>
        <end position="118"/>
    </location>
</feature>
<dbReference type="InterPro" id="IPR041657">
    <property type="entry name" value="HTH_17"/>
</dbReference>
<proteinExistence type="predicted"/>
<dbReference type="InterPro" id="IPR010093">
    <property type="entry name" value="SinI_DNA-bd"/>
</dbReference>
<accession>A0A2P8G7Y8</accession>
<dbReference type="NCBIfam" id="TIGR01764">
    <property type="entry name" value="excise"/>
    <property type="match status" value="1"/>
</dbReference>
<evidence type="ECO:0000259" key="2">
    <source>
        <dbReference type="Pfam" id="PF12728"/>
    </source>
</evidence>